<reference evidence="1" key="1">
    <citation type="submission" date="2018-05" db="EMBL/GenBank/DDBJ databases">
        <authorList>
            <person name="Lanie J.A."/>
            <person name="Ng W.-L."/>
            <person name="Kazmierczak K.M."/>
            <person name="Andrzejewski T.M."/>
            <person name="Davidsen T.M."/>
            <person name="Wayne K.J."/>
            <person name="Tettelin H."/>
            <person name="Glass J.I."/>
            <person name="Rusch D."/>
            <person name="Podicherti R."/>
            <person name="Tsui H.-C.T."/>
            <person name="Winkler M.E."/>
        </authorList>
    </citation>
    <scope>NUCLEOTIDE SEQUENCE</scope>
</reference>
<gene>
    <name evidence="1" type="ORF">METZ01_LOCUS179361</name>
</gene>
<sequence length="23" mass="2548">MGSTLKFLIEQENIPDASALEQI</sequence>
<protein>
    <submittedName>
        <fullName evidence="1">Uncharacterized protein</fullName>
    </submittedName>
</protein>
<name>A0A382CMH8_9ZZZZ</name>
<dbReference type="EMBL" id="UINC01034921">
    <property type="protein sequence ID" value="SVB26507.1"/>
    <property type="molecule type" value="Genomic_DNA"/>
</dbReference>
<accession>A0A382CMH8</accession>
<organism evidence="1">
    <name type="scientific">marine metagenome</name>
    <dbReference type="NCBI Taxonomy" id="408172"/>
    <lineage>
        <taxon>unclassified sequences</taxon>
        <taxon>metagenomes</taxon>
        <taxon>ecological metagenomes</taxon>
    </lineage>
</organism>
<dbReference type="AlphaFoldDB" id="A0A382CMH8"/>
<proteinExistence type="predicted"/>
<evidence type="ECO:0000313" key="1">
    <source>
        <dbReference type="EMBL" id="SVB26507.1"/>
    </source>
</evidence>